<dbReference type="Proteomes" id="UP000248706">
    <property type="component" value="Unassembled WGS sequence"/>
</dbReference>
<gene>
    <name evidence="2" type="ORF">A4R35_01085</name>
</gene>
<keyword evidence="3" id="KW-1185">Reference proteome</keyword>
<dbReference type="AlphaFoldDB" id="A0A328V8Z4"/>
<dbReference type="OrthoDB" id="156557at2"/>
<feature type="transmembrane region" description="Helical" evidence="1">
    <location>
        <begin position="35"/>
        <end position="63"/>
    </location>
</feature>
<keyword evidence="1" id="KW-0812">Transmembrane</keyword>
<proteinExistence type="predicted"/>
<keyword evidence="1" id="KW-1133">Transmembrane helix</keyword>
<protein>
    <submittedName>
        <fullName evidence="2">Uncharacterized protein</fullName>
    </submittedName>
</protein>
<keyword evidence="1" id="KW-0472">Membrane</keyword>
<dbReference type="RefSeq" id="WP_112425743.1">
    <property type="nucleotide sequence ID" value="NZ_MCIF01000002.1"/>
</dbReference>
<feature type="transmembrane region" description="Helical" evidence="1">
    <location>
        <begin position="75"/>
        <end position="96"/>
    </location>
</feature>
<evidence type="ECO:0000313" key="3">
    <source>
        <dbReference type="Proteomes" id="UP000248706"/>
    </source>
</evidence>
<accession>A0A328V8Z4</accession>
<organism evidence="2 3">
    <name type="scientific">Thermogemmatispora tikiterensis</name>
    <dbReference type="NCBI Taxonomy" id="1825093"/>
    <lineage>
        <taxon>Bacteria</taxon>
        <taxon>Bacillati</taxon>
        <taxon>Chloroflexota</taxon>
        <taxon>Ktedonobacteria</taxon>
        <taxon>Thermogemmatisporales</taxon>
        <taxon>Thermogemmatisporaceae</taxon>
        <taxon>Thermogemmatispora</taxon>
    </lineage>
</organism>
<dbReference type="InterPro" id="IPR046492">
    <property type="entry name" value="DUF6585"/>
</dbReference>
<dbReference type="Pfam" id="PF20226">
    <property type="entry name" value="DUF6585"/>
    <property type="match status" value="1"/>
</dbReference>
<comment type="caution">
    <text evidence="2">The sequence shown here is derived from an EMBL/GenBank/DDBJ whole genome shotgun (WGS) entry which is preliminary data.</text>
</comment>
<evidence type="ECO:0000313" key="2">
    <source>
        <dbReference type="EMBL" id="RAQ94106.1"/>
    </source>
</evidence>
<name>A0A328V8Z4_9CHLR</name>
<dbReference type="EMBL" id="MCIF01000002">
    <property type="protein sequence ID" value="RAQ94106.1"/>
    <property type="molecule type" value="Genomic_DNA"/>
</dbReference>
<sequence length="282" mass="31889">MAAIQVPIPQEIQLLALSNGLGQPVMGLRHEKTPYFLFGFITMLLLSLIMTAFVVIIVIYGFIVKISEGDASQAIAALWLALIAAGVEAGCLYVMFGHWRKLREIATERYYVFHDGFIIGQPGRCEVIAWRQVEAVYQLITRIHVNVIPIGTWARSRIHCTDGRKVMIYNRTQAARLLTEIIGRRVAETKLPQALSALNSGQTLDFGPFSLSIDGLRKRKGRANTLLPWRELGGVSVVSVNWPEVWIYRADKRQRLWARARPLAIPNYTLFMTLVERMARVN</sequence>
<reference evidence="2 3" key="1">
    <citation type="submission" date="2016-08" db="EMBL/GenBank/DDBJ databases">
        <title>Analysis of Carbohydrate Active Enzymes in Thermogemmatispora T81 Reveals Carbohydrate Degradation Ability.</title>
        <authorList>
            <person name="Tomazini A."/>
            <person name="Lal S."/>
            <person name="Stott M."/>
            <person name="Henrissat B."/>
            <person name="Polikarpov I."/>
            <person name="Sparling R."/>
            <person name="Levin D.B."/>
        </authorList>
    </citation>
    <scope>NUCLEOTIDE SEQUENCE [LARGE SCALE GENOMIC DNA]</scope>
    <source>
        <strain evidence="2 3">T81</strain>
    </source>
</reference>
<evidence type="ECO:0000256" key="1">
    <source>
        <dbReference type="SAM" id="Phobius"/>
    </source>
</evidence>